<dbReference type="PATRIC" id="fig|1158610.3.peg.699"/>
<evidence type="ECO:0000313" key="6">
    <source>
        <dbReference type="Proteomes" id="UP000013785"/>
    </source>
</evidence>
<reference evidence="5 6" key="1">
    <citation type="submission" date="2013-02" db="EMBL/GenBank/DDBJ databases">
        <title>The Genome Sequence of Enterococcus phoeniculicola BAA-412.</title>
        <authorList>
            <consortium name="The Broad Institute Genome Sequencing Platform"/>
            <consortium name="The Broad Institute Genome Sequencing Center for Infectious Disease"/>
            <person name="Earl A.M."/>
            <person name="Gilmore M.S."/>
            <person name="Lebreton F."/>
            <person name="Walker B."/>
            <person name="Young S.K."/>
            <person name="Zeng Q."/>
            <person name="Gargeya S."/>
            <person name="Fitzgerald M."/>
            <person name="Haas B."/>
            <person name="Abouelleil A."/>
            <person name="Alvarado L."/>
            <person name="Arachchi H.M."/>
            <person name="Berlin A.M."/>
            <person name="Chapman S.B."/>
            <person name="Dewar J."/>
            <person name="Goldberg J."/>
            <person name="Griggs A."/>
            <person name="Gujja S."/>
            <person name="Hansen M."/>
            <person name="Howarth C."/>
            <person name="Imamovic A."/>
            <person name="Larimer J."/>
            <person name="McCowan C."/>
            <person name="Murphy C."/>
            <person name="Neiman D."/>
            <person name="Pearson M."/>
            <person name="Priest M."/>
            <person name="Roberts A."/>
            <person name="Saif S."/>
            <person name="Shea T."/>
            <person name="Sisk P."/>
            <person name="Sykes S."/>
            <person name="Wortman J."/>
            <person name="Nusbaum C."/>
            <person name="Birren B."/>
        </authorList>
    </citation>
    <scope>NUCLEOTIDE SEQUENCE [LARGE SCALE GENOMIC DNA]</scope>
    <source>
        <strain evidence="5 6">ATCC BAA-412</strain>
    </source>
</reference>
<dbReference type="PANTHER" id="PTHR43046">
    <property type="entry name" value="GDP-MANNOSE MANNOSYL HYDROLASE"/>
    <property type="match status" value="1"/>
</dbReference>
<evidence type="ECO:0000259" key="4">
    <source>
        <dbReference type="PROSITE" id="PS51462"/>
    </source>
</evidence>
<evidence type="ECO:0000256" key="1">
    <source>
        <dbReference type="ARBA" id="ARBA00001946"/>
    </source>
</evidence>
<name>R3WIB8_9ENTE</name>
<dbReference type="PROSITE" id="PS51462">
    <property type="entry name" value="NUDIX"/>
    <property type="match status" value="1"/>
</dbReference>
<keyword evidence="6" id="KW-1185">Reference proteome</keyword>
<dbReference type="STRING" id="154621.RV11_GL001776"/>
<dbReference type="GO" id="GO:0016787">
    <property type="term" value="F:hydrolase activity"/>
    <property type="evidence" value="ECO:0007669"/>
    <property type="project" value="UniProtKB-KW"/>
</dbReference>
<dbReference type="Proteomes" id="UP000013785">
    <property type="component" value="Unassembled WGS sequence"/>
</dbReference>
<dbReference type="EMBL" id="AJAT01000009">
    <property type="protein sequence ID" value="EOL47192.1"/>
    <property type="molecule type" value="Genomic_DNA"/>
</dbReference>
<dbReference type="CDD" id="cd18875">
    <property type="entry name" value="NUDIX_Hydrolase"/>
    <property type="match status" value="1"/>
</dbReference>
<dbReference type="AlphaFoldDB" id="R3WIB8"/>
<protein>
    <submittedName>
        <fullName evidence="5">MutT/nudix family protein</fullName>
    </submittedName>
</protein>
<gene>
    <name evidence="5" type="ORF">UC3_00723</name>
</gene>
<dbReference type="Gene3D" id="3.90.79.10">
    <property type="entry name" value="Nucleoside Triphosphate Pyrophosphohydrolase"/>
    <property type="match status" value="1"/>
</dbReference>
<evidence type="ECO:0000256" key="3">
    <source>
        <dbReference type="RuleBase" id="RU003476"/>
    </source>
</evidence>
<dbReference type="eggNOG" id="COG1051">
    <property type="taxonomic scope" value="Bacteria"/>
</dbReference>
<organism evidence="5 6">
    <name type="scientific">Enterococcus phoeniculicola ATCC BAA-412</name>
    <dbReference type="NCBI Taxonomy" id="1158610"/>
    <lineage>
        <taxon>Bacteria</taxon>
        <taxon>Bacillati</taxon>
        <taxon>Bacillota</taxon>
        <taxon>Bacilli</taxon>
        <taxon>Lactobacillales</taxon>
        <taxon>Enterococcaceae</taxon>
        <taxon>Enterococcus</taxon>
    </lineage>
</organism>
<evidence type="ECO:0000256" key="2">
    <source>
        <dbReference type="ARBA" id="ARBA00022801"/>
    </source>
</evidence>
<dbReference type="InterPro" id="IPR000086">
    <property type="entry name" value="NUDIX_hydrolase_dom"/>
</dbReference>
<dbReference type="InterPro" id="IPR020476">
    <property type="entry name" value="Nudix_hydrolase"/>
</dbReference>
<sequence>MSRELQVELTTMCMIRNQKGQILIQDRQKKDWPGWTFPGGHVEKSEDILSAMKREIKEETGLEVLPFLVGISEWLNDSSGKRELAALFVAKTMEDYLKDTEEPLLWVSEEELSQESLAGTLNQLLPIFFQEKQFYFKDNSE</sequence>
<dbReference type="PANTHER" id="PTHR43046:SF14">
    <property type="entry name" value="MUTT_NUDIX FAMILY PROTEIN"/>
    <property type="match status" value="1"/>
</dbReference>
<comment type="caution">
    <text evidence="5">The sequence shown here is derived from an EMBL/GenBank/DDBJ whole genome shotgun (WGS) entry which is preliminary data.</text>
</comment>
<evidence type="ECO:0000313" key="5">
    <source>
        <dbReference type="EMBL" id="EOL47192.1"/>
    </source>
</evidence>
<dbReference type="SUPFAM" id="SSF55811">
    <property type="entry name" value="Nudix"/>
    <property type="match status" value="1"/>
</dbReference>
<comment type="similarity">
    <text evidence="3">Belongs to the Nudix hydrolase family.</text>
</comment>
<dbReference type="PROSITE" id="PS00893">
    <property type="entry name" value="NUDIX_BOX"/>
    <property type="match status" value="1"/>
</dbReference>
<dbReference type="RefSeq" id="WP_010767396.1">
    <property type="nucleotide sequence ID" value="NZ_ASWE01000004.1"/>
</dbReference>
<proteinExistence type="inferred from homology"/>
<dbReference type="OrthoDB" id="9008185at2"/>
<feature type="domain" description="Nudix hydrolase" evidence="4">
    <location>
        <begin position="6"/>
        <end position="130"/>
    </location>
</feature>
<dbReference type="HOGENOM" id="CLU_037162_17_1_9"/>
<dbReference type="PRINTS" id="PR00502">
    <property type="entry name" value="NUDIXFAMILY"/>
</dbReference>
<dbReference type="InterPro" id="IPR020084">
    <property type="entry name" value="NUDIX_hydrolase_CS"/>
</dbReference>
<keyword evidence="2 3" id="KW-0378">Hydrolase</keyword>
<dbReference type="Pfam" id="PF00293">
    <property type="entry name" value="NUDIX"/>
    <property type="match status" value="1"/>
</dbReference>
<dbReference type="InterPro" id="IPR015797">
    <property type="entry name" value="NUDIX_hydrolase-like_dom_sf"/>
</dbReference>
<comment type="cofactor">
    <cofactor evidence="1">
        <name>Mg(2+)</name>
        <dbReference type="ChEBI" id="CHEBI:18420"/>
    </cofactor>
</comment>
<accession>R3WIB8</accession>